<keyword evidence="1" id="KW-0812">Transmembrane</keyword>
<dbReference type="EMBL" id="PEXU01000003">
    <property type="protein sequence ID" value="PIS43064.1"/>
    <property type="molecule type" value="Genomic_DNA"/>
</dbReference>
<name>A0A2H0YX39_9BACT</name>
<sequence>MIKELSINISATAVAWYGAILATISFIYSAYSVWRDKARIKIEFKKDVQVMNMPLYDSKNKYINISVINRGRRPIRIEKALLKMVNAKGFSLLSDSFVEHRRKILTEEHPCSDFLCLQDDINPDKIWYILVIDGTGKKYIKYLDFFGSLEHLLFLIKNIYEKK</sequence>
<feature type="transmembrane region" description="Helical" evidence="1">
    <location>
        <begin position="14"/>
        <end position="34"/>
    </location>
</feature>
<keyword evidence="1" id="KW-0472">Membrane</keyword>
<protein>
    <submittedName>
        <fullName evidence="2">Uncharacterized protein</fullName>
    </submittedName>
</protein>
<organism evidence="2 3">
    <name type="scientific">Candidatus Kerfeldbacteria bacterium CG08_land_8_20_14_0_20_40_16</name>
    <dbReference type="NCBI Taxonomy" id="2014244"/>
    <lineage>
        <taxon>Bacteria</taxon>
        <taxon>Candidatus Kerfeldiibacteriota</taxon>
    </lineage>
</organism>
<proteinExistence type="predicted"/>
<reference evidence="2 3" key="1">
    <citation type="submission" date="2017-09" db="EMBL/GenBank/DDBJ databases">
        <title>Depth-based differentiation of microbial function through sediment-hosted aquifers and enrichment of novel symbionts in the deep terrestrial subsurface.</title>
        <authorList>
            <person name="Probst A.J."/>
            <person name="Ladd B."/>
            <person name="Jarett J.K."/>
            <person name="Geller-Mcgrath D.E."/>
            <person name="Sieber C.M."/>
            <person name="Emerson J.B."/>
            <person name="Anantharaman K."/>
            <person name="Thomas B.C."/>
            <person name="Malmstrom R."/>
            <person name="Stieglmeier M."/>
            <person name="Klingl A."/>
            <person name="Woyke T."/>
            <person name="Ryan C.M."/>
            <person name="Banfield J.F."/>
        </authorList>
    </citation>
    <scope>NUCLEOTIDE SEQUENCE [LARGE SCALE GENOMIC DNA]</scope>
    <source>
        <strain evidence="2">CG08_land_8_20_14_0_20_40_16</strain>
    </source>
</reference>
<dbReference type="AlphaFoldDB" id="A0A2H0YX39"/>
<comment type="caution">
    <text evidence="2">The sequence shown here is derived from an EMBL/GenBank/DDBJ whole genome shotgun (WGS) entry which is preliminary data.</text>
</comment>
<keyword evidence="1" id="KW-1133">Transmembrane helix</keyword>
<evidence type="ECO:0000313" key="3">
    <source>
        <dbReference type="Proteomes" id="UP000231542"/>
    </source>
</evidence>
<dbReference type="Proteomes" id="UP000231542">
    <property type="component" value="Unassembled WGS sequence"/>
</dbReference>
<gene>
    <name evidence="2" type="ORF">COT24_00170</name>
</gene>
<evidence type="ECO:0000256" key="1">
    <source>
        <dbReference type="SAM" id="Phobius"/>
    </source>
</evidence>
<evidence type="ECO:0000313" key="2">
    <source>
        <dbReference type="EMBL" id="PIS43064.1"/>
    </source>
</evidence>
<accession>A0A2H0YX39</accession>